<dbReference type="Gene3D" id="3.40.50.300">
    <property type="entry name" value="P-loop containing nucleotide triphosphate hydrolases"/>
    <property type="match status" value="2"/>
</dbReference>
<dbReference type="SUPFAM" id="SSF52540">
    <property type="entry name" value="P-loop containing nucleoside triphosphate hydrolases"/>
    <property type="match status" value="2"/>
</dbReference>
<evidence type="ECO:0000313" key="6">
    <source>
        <dbReference type="Proteomes" id="UP000045782"/>
    </source>
</evidence>
<evidence type="ECO:0000256" key="3">
    <source>
        <dbReference type="ARBA" id="ARBA00022840"/>
    </source>
</evidence>
<evidence type="ECO:0000256" key="4">
    <source>
        <dbReference type="PROSITE-ProRule" id="PRU00289"/>
    </source>
</evidence>
<dbReference type="InterPro" id="IPR041627">
    <property type="entry name" value="AAA_lid_6"/>
</dbReference>
<dbReference type="CDD" id="cd00009">
    <property type="entry name" value="AAA"/>
    <property type="match status" value="1"/>
</dbReference>
<sequence>MVDSARLKKSAREYMAAHPGVKYQQALAIVRDQDLVPIAAASDTPVGPPPPVAATSRADGGDPAGPEAWLNALGGIPTADELAARWANSDTEQSLRVPIAMSVDDNFKFSDSPEPVWLDLAEAKLGGNGPHVLITGRTGSGRSVASEVLLTGLAALYSPDRLQFVLIGGGVHHPYFDRLAQLPHTAAWLSDSSTDRVGLTALLDQLDAEIARRDDRITRHGVKDIGEYRQLVEAGSADPLPDLLVAIEEVRTVVRNTESLEKRILRVLRVGRSLGIHVLLIDQGNFDSELSQHVTASLSLVTGSPTRSRTLFGADASTLHGQPIGSALLHTLPPVGADALTSLRIFWISSPAEYVQELLRVLVSMPRPSYQIVQLPKRRWGFDTLIGLDDFKDQSRALIASARIEAELVRRGMPRSPRAMNFAFTGPSGTGKTLAAKALSHELFRGGVTTRDSFVQANRSSLVGTVEGESAVKTRKVLEEARGGVILLENAHELIQQRGFGGDPFGADALSALLDFMDGNKGELVVIFSGDEPSLERFFNDNPGVRTRLQHQIRFAPADSEQLWEILVRHAEQSGRVIDAGARERFLETATKLRATLNGRGSSMLDVLGNGRFASSICERAQHRAASRLAGAELLTLTDLDLLLLTTDDVNGAIDELIRTFKIDLAVS</sequence>
<evidence type="ECO:0000256" key="1">
    <source>
        <dbReference type="ARBA" id="ARBA00010378"/>
    </source>
</evidence>
<gene>
    <name evidence="5" type="primary">eccA1_4</name>
    <name evidence="5" type="ORF">ERS075579_04790</name>
</gene>
<feature type="binding site" evidence="4">
    <location>
        <begin position="136"/>
        <end position="143"/>
    </location>
    <ligand>
        <name>ATP</name>
        <dbReference type="ChEBI" id="CHEBI:30616"/>
    </ligand>
</feature>
<dbReference type="InterPro" id="IPR000641">
    <property type="entry name" value="CbxX/CfxQ"/>
</dbReference>
<dbReference type="GO" id="GO:0003677">
    <property type="term" value="F:DNA binding"/>
    <property type="evidence" value="ECO:0007669"/>
    <property type="project" value="InterPro"/>
</dbReference>
<dbReference type="AlphaFoldDB" id="A0A0U0ZTM0"/>
<keyword evidence="2 4" id="KW-0547">Nucleotide-binding</keyword>
<name>A0A0U0ZTM0_9MYCO</name>
<dbReference type="Pfam" id="PF17866">
    <property type="entry name" value="AAA_lid_6"/>
    <property type="match status" value="1"/>
</dbReference>
<dbReference type="InterPro" id="IPR050773">
    <property type="entry name" value="CbxX/CfxQ_RuBisCO_ESX"/>
</dbReference>
<comment type="similarity">
    <text evidence="1">Belongs to the CbxX/CfxQ family.</text>
</comment>
<evidence type="ECO:0000313" key="5">
    <source>
        <dbReference type="EMBL" id="CPV70439.1"/>
    </source>
</evidence>
<accession>A0A0U0ZTM0</accession>
<keyword evidence="3 4" id="KW-0067">ATP-binding</keyword>
<dbReference type="GO" id="GO:0005524">
    <property type="term" value="F:ATP binding"/>
    <property type="evidence" value="ECO:0007669"/>
    <property type="project" value="UniProtKB-UniRule"/>
</dbReference>
<evidence type="ECO:0000256" key="2">
    <source>
        <dbReference type="ARBA" id="ARBA00022741"/>
    </source>
</evidence>
<dbReference type="PROSITE" id="PS50901">
    <property type="entry name" value="FTSK"/>
    <property type="match status" value="1"/>
</dbReference>
<dbReference type="PANTHER" id="PTHR43392">
    <property type="entry name" value="AAA-TYPE ATPASE FAMILY PROTEIN / ANKYRIN REPEAT FAMILY PROTEIN"/>
    <property type="match status" value="1"/>
</dbReference>
<dbReference type="Pfam" id="PF01580">
    <property type="entry name" value="FtsK_SpoIIIE"/>
    <property type="match status" value="1"/>
</dbReference>
<dbReference type="GO" id="GO:0016887">
    <property type="term" value="F:ATP hydrolysis activity"/>
    <property type="evidence" value="ECO:0007669"/>
    <property type="project" value="InterPro"/>
</dbReference>
<dbReference type="SMART" id="SM00382">
    <property type="entry name" value="AAA"/>
    <property type="match status" value="2"/>
</dbReference>
<dbReference type="InterPro" id="IPR003959">
    <property type="entry name" value="ATPase_AAA_core"/>
</dbReference>
<dbReference type="EMBL" id="CSWP01000012">
    <property type="protein sequence ID" value="CPV70439.1"/>
    <property type="molecule type" value="Genomic_DNA"/>
</dbReference>
<organism evidence="5 6">
    <name type="scientific">Mycobacteroides abscessus</name>
    <dbReference type="NCBI Taxonomy" id="36809"/>
    <lineage>
        <taxon>Bacteria</taxon>
        <taxon>Bacillati</taxon>
        <taxon>Actinomycetota</taxon>
        <taxon>Actinomycetes</taxon>
        <taxon>Mycobacteriales</taxon>
        <taxon>Mycobacteriaceae</taxon>
        <taxon>Mycobacteroides</taxon>
    </lineage>
</organism>
<dbReference type="Gene3D" id="1.10.8.60">
    <property type="match status" value="1"/>
</dbReference>
<dbReference type="RefSeq" id="WP_049233003.1">
    <property type="nucleotide sequence ID" value="NZ_CSWP01000012.1"/>
</dbReference>
<protein>
    <submittedName>
        <fullName evidence="5">Type VII secretion AAA-ATPase EccA</fullName>
    </submittedName>
</protein>
<dbReference type="Proteomes" id="UP000045782">
    <property type="component" value="Unassembled WGS sequence"/>
</dbReference>
<dbReference type="InterPro" id="IPR002543">
    <property type="entry name" value="FtsK_dom"/>
</dbReference>
<dbReference type="InterPro" id="IPR027417">
    <property type="entry name" value="P-loop_NTPase"/>
</dbReference>
<proteinExistence type="inferred from homology"/>
<dbReference type="Pfam" id="PF00004">
    <property type="entry name" value="AAA"/>
    <property type="match status" value="1"/>
</dbReference>
<reference evidence="5 6" key="1">
    <citation type="submission" date="2015-03" db="EMBL/GenBank/DDBJ databases">
        <authorList>
            <person name="Murphy D."/>
        </authorList>
    </citation>
    <scope>NUCLEOTIDE SEQUENCE [LARGE SCALE GENOMIC DNA]</scope>
    <source>
        <strain evidence="5 6">PAP088</strain>
    </source>
</reference>
<dbReference type="PRINTS" id="PR00819">
    <property type="entry name" value="CBXCFQXSUPER"/>
</dbReference>
<dbReference type="PANTHER" id="PTHR43392:SF2">
    <property type="entry name" value="AAA-TYPE ATPASE FAMILY PROTEIN _ ANKYRIN REPEAT FAMILY PROTEIN"/>
    <property type="match status" value="1"/>
</dbReference>
<dbReference type="InterPro" id="IPR003593">
    <property type="entry name" value="AAA+_ATPase"/>
</dbReference>